<feature type="chain" id="PRO_5046754947" evidence="1">
    <location>
        <begin position="22"/>
        <end position="280"/>
    </location>
</feature>
<feature type="domain" description="Ice-binding protein C-terminal" evidence="2">
    <location>
        <begin position="257"/>
        <end position="280"/>
    </location>
</feature>
<dbReference type="EMBL" id="JBHUIT010000002">
    <property type="protein sequence ID" value="MFD2255616.1"/>
    <property type="molecule type" value="Genomic_DNA"/>
</dbReference>
<evidence type="ECO:0000313" key="3">
    <source>
        <dbReference type="EMBL" id="MFD2255616.1"/>
    </source>
</evidence>
<keyword evidence="1" id="KW-0732">Signal</keyword>
<gene>
    <name evidence="3" type="ORF">ACFSSA_02925</name>
</gene>
<protein>
    <submittedName>
        <fullName evidence="3">PEP-CTERM sorting domain-containing protein</fullName>
    </submittedName>
</protein>
<name>A0ABW5D6I5_9BACT</name>
<accession>A0ABW5D6I5</accession>
<dbReference type="InterPro" id="IPR013424">
    <property type="entry name" value="Ice-binding_C"/>
</dbReference>
<dbReference type="RefSeq" id="WP_386818273.1">
    <property type="nucleotide sequence ID" value="NZ_JBHUIT010000002.1"/>
</dbReference>
<evidence type="ECO:0000256" key="1">
    <source>
        <dbReference type="SAM" id="SignalP"/>
    </source>
</evidence>
<dbReference type="Pfam" id="PF07589">
    <property type="entry name" value="PEP-CTERM"/>
    <property type="match status" value="1"/>
</dbReference>
<sequence>MKLIKLICLAGLLPASLTAQTIQSADFFNPDFKVRRQGATSGILNVSVNTAKVEGTQSSGSTTWRHSAGGHAQVRTNVIVANLDAQLAAYTQTSGDSLVFGREITTSATLLGEDVGGQNLTPLINDLVGASVLYSWESDATMSGLAIAPNQVYEVSFRVTSGSGLPANLLSASTFGITNPEVSGTGAGSAELLNLLDVVTLGNQPDTGLFTFQFQSSQALDHLDFKFAATSGVSVSALGGSAENQNVLTFSEFTVNQVPEPSSLMLSGLLGGVCLLRRRR</sequence>
<evidence type="ECO:0000259" key="2">
    <source>
        <dbReference type="Pfam" id="PF07589"/>
    </source>
</evidence>
<comment type="caution">
    <text evidence="3">The sequence shown here is derived from an EMBL/GenBank/DDBJ whole genome shotgun (WGS) entry which is preliminary data.</text>
</comment>
<dbReference type="Proteomes" id="UP001597375">
    <property type="component" value="Unassembled WGS sequence"/>
</dbReference>
<keyword evidence="4" id="KW-1185">Reference proteome</keyword>
<reference evidence="4" key="1">
    <citation type="journal article" date="2019" name="Int. J. Syst. Evol. Microbiol.">
        <title>The Global Catalogue of Microorganisms (GCM) 10K type strain sequencing project: providing services to taxonomists for standard genome sequencing and annotation.</title>
        <authorList>
            <consortium name="The Broad Institute Genomics Platform"/>
            <consortium name="The Broad Institute Genome Sequencing Center for Infectious Disease"/>
            <person name="Wu L."/>
            <person name="Ma J."/>
        </authorList>
    </citation>
    <scope>NUCLEOTIDE SEQUENCE [LARGE SCALE GENOMIC DNA]</scope>
    <source>
        <strain evidence="4">CGMCC 4.7106</strain>
    </source>
</reference>
<organism evidence="3 4">
    <name type="scientific">Luteolibacter algae</name>
    <dbReference type="NCBI Taxonomy" id="454151"/>
    <lineage>
        <taxon>Bacteria</taxon>
        <taxon>Pseudomonadati</taxon>
        <taxon>Verrucomicrobiota</taxon>
        <taxon>Verrucomicrobiia</taxon>
        <taxon>Verrucomicrobiales</taxon>
        <taxon>Verrucomicrobiaceae</taxon>
        <taxon>Luteolibacter</taxon>
    </lineage>
</organism>
<proteinExistence type="predicted"/>
<feature type="signal peptide" evidence="1">
    <location>
        <begin position="1"/>
        <end position="21"/>
    </location>
</feature>
<evidence type="ECO:0000313" key="4">
    <source>
        <dbReference type="Proteomes" id="UP001597375"/>
    </source>
</evidence>
<dbReference type="NCBIfam" id="TIGR02595">
    <property type="entry name" value="PEP_CTERM"/>
    <property type="match status" value="1"/>
</dbReference>